<keyword evidence="3" id="KW-0472">Membrane</keyword>
<feature type="region of interest" description="Disordered" evidence="2">
    <location>
        <begin position="41"/>
        <end position="65"/>
    </location>
</feature>
<evidence type="ECO:0000256" key="2">
    <source>
        <dbReference type="SAM" id="MobiDB-lite"/>
    </source>
</evidence>
<organism evidence="5 6">
    <name type="scientific">Stackebrandtia nassauensis (strain DSM 44728 / CIP 108903 / NRRL B-16338 / NBRC 102104 / LLR-40K-21)</name>
    <dbReference type="NCBI Taxonomy" id="446470"/>
    <lineage>
        <taxon>Bacteria</taxon>
        <taxon>Bacillati</taxon>
        <taxon>Actinomycetota</taxon>
        <taxon>Actinomycetes</taxon>
        <taxon>Glycomycetales</taxon>
        <taxon>Glycomycetaceae</taxon>
        <taxon>Stackebrandtia</taxon>
    </lineage>
</organism>
<dbReference type="Pfam" id="PF00498">
    <property type="entry name" value="FHA"/>
    <property type="match status" value="1"/>
</dbReference>
<dbReference type="SMART" id="SM00240">
    <property type="entry name" value="FHA"/>
    <property type="match status" value="1"/>
</dbReference>
<accession>D3Q5N1</accession>
<dbReference type="eggNOG" id="COG1716">
    <property type="taxonomic scope" value="Bacteria"/>
</dbReference>
<keyword evidence="3" id="KW-1133">Transmembrane helix</keyword>
<evidence type="ECO:0000259" key="4">
    <source>
        <dbReference type="PROSITE" id="PS50006"/>
    </source>
</evidence>
<gene>
    <name evidence="5" type="ordered locus">Snas_6476</name>
</gene>
<evidence type="ECO:0000313" key="6">
    <source>
        <dbReference type="Proteomes" id="UP000000844"/>
    </source>
</evidence>
<dbReference type="STRING" id="446470.Snas_6476"/>
<dbReference type="SUPFAM" id="SSF49879">
    <property type="entry name" value="SMAD/FHA domain"/>
    <property type="match status" value="1"/>
</dbReference>
<keyword evidence="3" id="KW-0812">Transmembrane</keyword>
<dbReference type="OrthoDB" id="277520at2"/>
<dbReference type="InterPro" id="IPR000253">
    <property type="entry name" value="FHA_dom"/>
</dbReference>
<reference evidence="5 6" key="1">
    <citation type="journal article" date="2009" name="Stand. Genomic Sci.">
        <title>Complete genome sequence of Stackebrandtia nassauensis type strain (LLR-40K-21).</title>
        <authorList>
            <person name="Munk C."/>
            <person name="Lapidus A."/>
            <person name="Copeland A."/>
            <person name="Jando M."/>
            <person name="Mayilraj S."/>
            <person name="Glavina Del Rio T."/>
            <person name="Nolan M."/>
            <person name="Chen F."/>
            <person name="Lucas S."/>
            <person name="Tice H."/>
            <person name="Cheng J.F."/>
            <person name="Han C."/>
            <person name="Detter J.C."/>
            <person name="Bruce D."/>
            <person name="Goodwin L."/>
            <person name="Chain P."/>
            <person name="Pitluck S."/>
            <person name="Goker M."/>
            <person name="Ovchinikova G."/>
            <person name="Pati A."/>
            <person name="Ivanova N."/>
            <person name="Mavromatis K."/>
            <person name="Chen A."/>
            <person name="Palaniappan K."/>
            <person name="Land M."/>
            <person name="Hauser L."/>
            <person name="Chang Y.J."/>
            <person name="Jeffries C.D."/>
            <person name="Bristow J."/>
            <person name="Eisen J.A."/>
            <person name="Markowitz V."/>
            <person name="Hugenholtz P."/>
            <person name="Kyrpides N.C."/>
            <person name="Klenk H.P."/>
        </authorList>
    </citation>
    <scope>NUCLEOTIDE SEQUENCE [LARGE SCALE GENOMIC DNA]</scope>
    <source>
        <strain evidence="6">DSM 44728 / CIP 108903 / NRRL B-16338 / NBRC 102104 / LLR-40K-21</strain>
    </source>
</reference>
<protein>
    <submittedName>
        <fullName evidence="5">FHA domain containing protein</fullName>
    </submittedName>
</protein>
<dbReference type="PROSITE" id="PS50006">
    <property type="entry name" value="FHA_DOMAIN"/>
    <property type="match status" value="1"/>
</dbReference>
<feature type="domain" description="FHA" evidence="4">
    <location>
        <begin position="86"/>
        <end position="135"/>
    </location>
</feature>
<dbReference type="Proteomes" id="UP000000844">
    <property type="component" value="Chromosome"/>
</dbReference>
<dbReference type="KEGG" id="sna:Snas_6476"/>
<keyword evidence="6" id="KW-1185">Reference proteome</keyword>
<dbReference type="EMBL" id="CP001778">
    <property type="protein sequence ID" value="ADD46091.1"/>
    <property type="molecule type" value="Genomic_DNA"/>
</dbReference>
<keyword evidence="1" id="KW-0597">Phosphoprotein</keyword>
<evidence type="ECO:0000256" key="3">
    <source>
        <dbReference type="SAM" id="Phobius"/>
    </source>
</evidence>
<evidence type="ECO:0000313" key="5">
    <source>
        <dbReference type="EMBL" id="ADD46091.1"/>
    </source>
</evidence>
<feature type="transmembrane region" description="Helical" evidence="3">
    <location>
        <begin position="6"/>
        <end position="25"/>
    </location>
</feature>
<evidence type="ECO:0000256" key="1">
    <source>
        <dbReference type="ARBA" id="ARBA00022553"/>
    </source>
</evidence>
<sequence>MPELVFTIARFGLLFLLWLFVFVVARTIRRDVFAGTAARTPARVPGRGNASRRGGGITSGPRPPRQLVVTEGELAGTQLPLGNAPIRIGRAPDSTLVITDDYASGRHAQLVPRGDQWLVEDLGSTNGTYLGRAKVSGPTPIPAGVPIRIGRTSIELRP</sequence>
<dbReference type="PANTHER" id="PTHR23308">
    <property type="entry name" value="NUCLEAR INHIBITOR OF PROTEIN PHOSPHATASE-1"/>
    <property type="match status" value="1"/>
</dbReference>
<dbReference type="InterPro" id="IPR050923">
    <property type="entry name" value="Cell_Proc_Reg/RNA_Proc"/>
</dbReference>
<proteinExistence type="predicted"/>
<dbReference type="InterPro" id="IPR008984">
    <property type="entry name" value="SMAD_FHA_dom_sf"/>
</dbReference>
<name>D3Q5N1_STANL</name>
<dbReference type="RefSeq" id="WP_013021662.1">
    <property type="nucleotide sequence ID" value="NC_013947.1"/>
</dbReference>
<dbReference type="HOGENOM" id="CLU_131367_0_0_11"/>
<dbReference type="Gene3D" id="2.60.200.20">
    <property type="match status" value="1"/>
</dbReference>
<dbReference type="AlphaFoldDB" id="D3Q5N1"/>